<dbReference type="PANTHER" id="PTHR31257:SF21">
    <property type="entry name" value="OS07G0683600 PROTEIN"/>
    <property type="match status" value="1"/>
</dbReference>
<proteinExistence type="predicted"/>
<dbReference type="InterPro" id="IPR035992">
    <property type="entry name" value="Ricin_B-like_lectins"/>
</dbReference>
<protein>
    <submittedName>
        <fullName evidence="1">Uncharacterized protein</fullName>
    </submittedName>
</protein>
<gene>
    <name evidence="1" type="ORF">RND81_14G228600</name>
</gene>
<dbReference type="EMBL" id="JBDFQZ010000014">
    <property type="protein sequence ID" value="KAK9667046.1"/>
    <property type="molecule type" value="Genomic_DNA"/>
</dbReference>
<keyword evidence="2" id="KW-1185">Reference proteome</keyword>
<evidence type="ECO:0000313" key="1">
    <source>
        <dbReference type="EMBL" id="KAK9667045.1"/>
    </source>
</evidence>
<dbReference type="PANTHER" id="PTHR31257">
    <property type="entry name" value="RICIN B-LIKE LECTIN EULS3"/>
    <property type="match status" value="1"/>
</dbReference>
<dbReference type="SUPFAM" id="SSF50370">
    <property type="entry name" value="Ricin B-like lectins"/>
    <property type="match status" value="2"/>
</dbReference>
<dbReference type="InterPro" id="IPR040249">
    <property type="entry name" value="Ricin_B-like_lectin_EULS3-like"/>
</dbReference>
<accession>A0AAW1GU71</accession>
<sequence length="293" mass="33240">MAFEQYGSRLYCRRPGADGDYCVTVRDGKLILTLADDDDIFQLWYKDFGEDDRYMLRNKATNKVVKYSGVGDQLELVDKPSVIVDQPVLWTNSEVKRNDEFTFIRTSSNVDLVMDVWTGLVKEGALVTIHPNAGSDNELWKYIPYSPPDYKLYCKRQGQGGDYCVSVRDGKLVLARPEDNDITQVWHTDNYDNGFVLINKASGKPVQHSKVGVQLKLVDKPHDVDQSVLWTNSEDVGDGYTFIRTKSDVNLVMDAWTGHIYNGTLVSIYRNVGSNNEHWKLVPYSPPVSQLSP</sequence>
<evidence type="ECO:0000313" key="2">
    <source>
        <dbReference type="Proteomes" id="UP001443914"/>
    </source>
</evidence>
<comment type="caution">
    <text evidence="1">The sequence shown here is derived from an EMBL/GenBank/DDBJ whole genome shotgun (WGS) entry which is preliminary data.</text>
</comment>
<dbReference type="Proteomes" id="UP001443914">
    <property type="component" value="Unassembled WGS sequence"/>
</dbReference>
<dbReference type="EMBL" id="JBDFQZ010000014">
    <property type="protein sequence ID" value="KAK9667047.1"/>
    <property type="molecule type" value="Genomic_DNA"/>
</dbReference>
<name>A0AAW1GU71_SAPOF</name>
<dbReference type="AlphaFoldDB" id="A0AAW1GU71"/>
<dbReference type="Gene3D" id="2.80.10.50">
    <property type="match status" value="2"/>
</dbReference>
<organism evidence="1 2">
    <name type="scientific">Saponaria officinalis</name>
    <name type="common">Common soapwort</name>
    <name type="synonym">Lychnis saponaria</name>
    <dbReference type="NCBI Taxonomy" id="3572"/>
    <lineage>
        <taxon>Eukaryota</taxon>
        <taxon>Viridiplantae</taxon>
        <taxon>Streptophyta</taxon>
        <taxon>Embryophyta</taxon>
        <taxon>Tracheophyta</taxon>
        <taxon>Spermatophyta</taxon>
        <taxon>Magnoliopsida</taxon>
        <taxon>eudicotyledons</taxon>
        <taxon>Gunneridae</taxon>
        <taxon>Pentapetalae</taxon>
        <taxon>Caryophyllales</taxon>
        <taxon>Caryophyllaceae</taxon>
        <taxon>Caryophylleae</taxon>
        <taxon>Saponaria</taxon>
    </lineage>
</organism>
<dbReference type="EMBL" id="JBDFQZ010000014">
    <property type="protein sequence ID" value="KAK9667045.1"/>
    <property type="molecule type" value="Genomic_DNA"/>
</dbReference>
<reference evidence="1 2" key="1">
    <citation type="submission" date="2024-03" db="EMBL/GenBank/DDBJ databases">
        <title>WGS assembly of Saponaria officinalis var. Norfolk2.</title>
        <authorList>
            <person name="Jenkins J."/>
            <person name="Shu S."/>
            <person name="Grimwood J."/>
            <person name="Barry K."/>
            <person name="Goodstein D."/>
            <person name="Schmutz J."/>
            <person name="Leebens-Mack J."/>
            <person name="Osbourn A."/>
        </authorList>
    </citation>
    <scope>NUCLEOTIDE SEQUENCE [LARGE SCALE GENOMIC DNA]</scope>
    <source>
        <strain evidence="2">cv. Norfolk2</strain>
        <strain evidence="1">JIC</strain>
        <tissue evidence="1">Leaf</tissue>
    </source>
</reference>